<keyword evidence="2" id="KW-0472">Membrane</keyword>
<keyword evidence="2" id="KW-0812">Transmembrane</keyword>
<dbReference type="EMBL" id="CDMY01000664">
    <property type="protein sequence ID" value="CEM28896.1"/>
    <property type="molecule type" value="Genomic_DNA"/>
</dbReference>
<dbReference type="VEuPathDB" id="CryptoDB:Vbra_6264"/>
<gene>
    <name evidence="3" type="ORF">Vbra_6264</name>
</gene>
<evidence type="ECO:0000256" key="1">
    <source>
        <dbReference type="SAM" id="MobiDB-lite"/>
    </source>
</evidence>
<reference evidence="3 4" key="1">
    <citation type="submission" date="2014-11" db="EMBL/GenBank/DDBJ databases">
        <authorList>
            <person name="Zhu J."/>
            <person name="Qi W."/>
            <person name="Song R."/>
        </authorList>
    </citation>
    <scope>NUCLEOTIDE SEQUENCE [LARGE SCALE GENOMIC DNA]</scope>
</reference>
<feature type="transmembrane region" description="Helical" evidence="2">
    <location>
        <begin position="21"/>
        <end position="46"/>
    </location>
</feature>
<feature type="region of interest" description="Disordered" evidence="1">
    <location>
        <begin position="68"/>
        <end position="119"/>
    </location>
</feature>
<name>A0A0G4GGW3_VITBC</name>
<sequence>MTKRFAWRAVAGLLINKALPVLLGLSFLILSFALLLSFIALAWYVAWRLVFSQLPVVKDALLQHHIHQQKKQQQQQQPPFRPSSDASTCSSEWSPSTTPVCISRASSRTLSRGGSGDRI</sequence>
<keyword evidence="4" id="KW-1185">Reference proteome</keyword>
<keyword evidence="2" id="KW-1133">Transmembrane helix</keyword>
<proteinExistence type="predicted"/>
<feature type="compositionally biased region" description="Polar residues" evidence="1">
    <location>
        <begin position="84"/>
        <end position="112"/>
    </location>
</feature>
<evidence type="ECO:0000313" key="4">
    <source>
        <dbReference type="Proteomes" id="UP000041254"/>
    </source>
</evidence>
<accession>A0A0G4GGW3</accession>
<dbReference type="Proteomes" id="UP000041254">
    <property type="component" value="Unassembled WGS sequence"/>
</dbReference>
<protein>
    <submittedName>
        <fullName evidence="3">Uncharacterized protein</fullName>
    </submittedName>
</protein>
<organism evidence="3 4">
    <name type="scientific">Vitrella brassicaformis (strain CCMP3155)</name>
    <dbReference type="NCBI Taxonomy" id="1169540"/>
    <lineage>
        <taxon>Eukaryota</taxon>
        <taxon>Sar</taxon>
        <taxon>Alveolata</taxon>
        <taxon>Colpodellida</taxon>
        <taxon>Vitrellaceae</taxon>
        <taxon>Vitrella</taxon>
    </lineage>
</organism>
<evidence type="ECO:0000313" key="3">
    <source>
        <dbReference type="EMBL" id="CEM28896.1"/>
    </source>
</evidence>
<evidence type="ECO:0000256" key="2">
    <source>
        <dbReference type="SAM" id="Phobius"/>
    </source>
</evidence>
<dbReference type="InParanoid" id="A0A0G4GGW3"/>
<dbReference type="AlphaFoldDB" id="A0A0G4GGW3"/>